<organism evidence="1 2">
    <name type="scientific">Dibothriocephalus latus</name>
    <name type="common">Fish tapeworm</name>
    <name type="synonym">Diphyllobothrium latum</name>
    <dbReference type="NCBI Taxonomy" id="60516"/>
    <lineage>
        <taxon>Eukaryota</taxon>
        <taxon>Metazoa</taxon>
        <taxon>Spiralia</taxon>
        <taxon>Lophotrochozoa</taxon>
        <taxon>Platyhelminthes</taxon>
        <taxon>Cestoda</taxon>
        <taxon>Eucestoda</taxon>
        <taxon>Diphyllobothriidea</taxon>
        <taxon>Diphyllobothriidae</taxon>
        <taxon>Dibothriocephalus</taxon>
    </lineage>
</organism>
<gene>
    <name evidence="1" type="ORF">DILT_LOCUS529</name>
</gene>
<dbReference type="AlphaFoldDB" id="A0A3P6PCA9"/>
<name>A0A3P6PCA9_DIBLA</name>
<evidence type="ECO:0000313" key="2">
    <source>
        <dbReference type="Proteomes" id="UP000281553"/>
    </source>
</evidence>
<keyword evidence="2" id="KW-1185">Reference proteome</keyword>
<dbReference type="Proteomes" id="UP000281553">
    <property type="component" value="Unassembled WGS sequence"/>
</dbReference>
<sequence length="80" mass="9321">MVEEYFLIALRVHQPFLISSFPPKQTMEEEIHTTAKAMQRGVSNTDSAIFNEPGQEFDMPLFPIERNELANSLIERLRIR</sequence>
<accession>A0A3P6PCA9</accession>
<proteinExistence type="predicted"/>
<reference evidence="1 2" key="1">
    <citation type="submission" date="2018-11" db="EMBL/GenBank/DDBJ databases">
        <authorList>
            <consortium name="Pathogen Informatics"/>
        </authorList>
    </citation>
    <scope>NUCLEOTIDE SEQUENCE [LARGE SCALE GENOMIC DNA]</scope>
</reference>
<evidence type="ECO:0000313" key="1">
    <source>
        <dbReference type="EMBL" id="VDK33879.1"/>
    </source>
</evidence>
<dbReference type="EMBL" id="UYRU01002275">
    <property type="protein sequence ID" value="VDK33879.1"/>
    <property type="molecule type" value="Genomic_DNA"/>
</dbReference>
<protein>
    <submittedName>
        <fullName evidence="1">Uncharacterized protein</fullName>
    </submittedName>
</protein>